<evidence type="ECO:0000256" key="1">
    <source>
        <dbReference type="ARBA" id="ARBA00007381"/>
    </source>
</evidence>
<keyword evidence="2" id="KW-0547">Nucleotide-binding</keyword>
<dbReference type="FunFam" id="3.30.420.40:FF:000028">
    <property type="entry name" value="heat shock 70 kDa protein-like"/>
    <property type="match status" value="1"/>
</dbReference>
<dbReference type="GO" id="GO:0140662">
    <property type="term" value="F:ATP-dependent protein folding chaperone"/>
    <property type="evidence" value="ECO:0007669"/>
    <property type="project" value="InterPro"/>
</dbReference>
<dbReference type="PANTHER" id="PTHR19375">
    <property type="entry name" value="HEAT SHOCK PROTEIN 70KDA"/>
    <property type="match status" value="1"/>
</dbReference>
<comment type="similarity">
    <text evidence="1">Belongs to the heat shock protein 70 family.</text>
</comment>
<dbReference type="Proteomes" id="UP001188597">
    <property type="component" value="Unassembled WGS sequence"/>
</dbReference>
<dbReference type="Gene3D" id="3.30.420.40">
    <property type="match status" value="2"/>
</dbReference>
<evidence type="ECO:0000256" key="2">
    <source>
        <dbReference type="ARBA" id="ARBA00022741"/>
    </source>
</evidence>
<keyword evidence="5" id="KW-1185">Reference proteome</keyword>
<reference evidence="4" key="1">
    <citation type="submission" date="2022-12" db="EMBL/GenBank/DDBJ databases">
        <title>Draft genome assemblies for two species of Escallonia (Escalloniales).</title>
        <authorList>
            <person name="Chanderbali A."/>
            <person name="Dervinis C."/>
            <person name="Anghel I."/>
            <person name="Soltis D."/>
            <person name="Soltis P."/>
            <person name="Zapata F."/>
        </authorList>
    </citation>
    <scope>NUCLEOTIDE SEQUENCE</scope>
    <source>
        <strain evidence="4">UCBG64.0493</strain>
        <tissue evidence="4">Leaf</tissue>
    </source>
</reference>
<evidence type="ECO:0008006" key="6">
    <source>
        <dbReference type="Google" id="ProtNLM"/>
    </source>
</evidence>
<dbReference type="InterPro" id="IPR043129">
    <property type="entry name" value="ATPase_NBD"/>
</dbReference>
<dbReference type="PROSITE" id="PS00329">
    <property type="entry name" value="HSP70_2"/>
    <property type="match status" value="1"/>
</dbReference>
<dbReference type="InterPro" id="IPR013126">
    <property type="entry name" value="Hsp_70_fam"/>
</dbReference>
<evidence type="ECO:0000256" key="3">
    <source>
        <dbReference type="ARBA" id="ARBA00022840"/>
    </source>
</evidence>
<evidence type="ECO:0000313" key="5">
    <source>
        <dbReference type="Proteomes" id="UP001188597"/>
    </source>
</evidence>
<dbReference type="SUPFAM" id="SSF53067">
    <property type="entry name" value="Actin-like ATPase domain"/>
    <property type="match status" value="1"/>
</dbReference>
<dbReference type="AlphaFoldDB" id="A0AA89AYC0"/>
<evidence type="ECO:0000313" key="4">
    <source>
        <dbReference type="EMBL" id="KAK3019022.1"/>
    </source>
</evidence>
<dbReference type="Pfam" id="PF00012">
    <property type="entry name" value="HSP70"/>
    <property type="match status" value="1"/>
</dbReference>
<sequence length="117" mass="12858">MVRLRCSALRSSAMILRRMKDETAFLLGKESRYAGNNSMRPDTKDAGTIAGLNIKPTINEPTAAALACSLEKKSEINILVFDLGGSTFDVSILTLDNLVFEGVMFNYLYPYSVSRGN</sequence>
<keyword evidence="3" id="KW-0067">ATP-binding</keyword>
<protein>
    <recommendedName>
        <fullName evidence="6">Heat shock protein 70</fullName>
    </recommendedName>
</protein>
<dbReference type="GO" id="GO:0005524">
    <property type="term" value="F:ATP binding"/>
    <property type="evidence" value="ECO:0007669"/>
    <property type="project" value="UniProtKB-KW"/>
</dbReference>
<name>A0AA89AYC0_9ASTE</name>
<dbReference type="EMBL" id="JAVXUP010000905">
    <property type="protein sequence ID" value="KAK3019022.1"/>
    <property type="molecule type" value="Genomic_DNA"/>
</dbReference>
<dbReference type="InterPro" id="IPR018181">
    <property type="entry name" value="Heat_shock_70_CS"/>
</dbReference>
<comment type="caution">
    <text evidence="4">The sequence shown here is derived from an EMBL/GenBank/DDBJ whole genome shotgun (WGS) entry which is preliminary data.</text>
</comment>
<organism evidence="4 5">
    <name type="scientific">Escallonia herrerae</name>
    <dbReference type="NCBI Taxonomy" id="1293975"/>
    <lineage>
        <taxon>Eukaryota</taxon>
        <taxon>Viridiplantae</taxon>
        <taxon>Streptophyta</taxon>
        <taxon>Embryophyta</taxon>
        <taxon>Tracheophyta</taxon>
        <taxon>Spermatophyta</taxon>
        <taxon>Magnoliopsida</taxon>
        <taxon>eudicotyledons</taxon>
        <taxon>Gunneridae</taxon>
        <taxon>Pentapetalae</taxon>
        <taxon>asterids</taxon>
        <taxon>campanulids</taxon>
        <taxon>Escalloniales</taxon>
        <taxon>Escalloniaceae</taxon>
        <taxon>Escallonia</taxon>
    </lineage>
</organism>
<accession>A0AA89AYC0</accession>
<gene>
    <name evidence="4" type="ORF">RJ639_003630</name>
</gene>
<proteinExistence type="inferred from homology"/>